<evidence type="ECO:0000313" key="17">
    <source>
        <dbReference type="Proteomes" id="UP001153069"/>
    </source>
</evidence>
<feature type="signal peptide" evidence="13">
    <location>
        <begin position="1"/>
        <end position="19"/>
    </location>
</feature>
<keyword evidence="8 12" id="KW-0472">Membrane</keyword>
<dbReference type="AlphaFoldDB" id="A0A9N8E5Z4"/>
<reference evidence="16" key="1">
    <citation type="submission" date="2020-06" db="EMBL/GenBank/DDBJ databases">
        <authorList>
            <consortium name="Plant Systems Biology data submission"/>
        </authorList>
    </citation>
    <scope>NUCLEOTIDE SEQUENCE</scope>
    <source>
        <strain evidence="16">D6</strain>
    </source>
</reference>
<feature type="compositionally biased region" description="Low complexity" evidence="11">
    <location>
        <begin position="538"/>
        <end position="549"/>
    </location>
</feature>
<dbReference type="InterPro" id="IPR056858">
    <property type="entry name" value="VSR_TRX"/>
</dbReference>
<comment type="subcellular location">
    <subcellularLocation>
        <location evidence="10">Endomembrane system</location>
        <topology evidence="10">Single-pass membrane protein</topology>
    </subcellularLocation>
    <subcellularLocation>
        <location evidence="1">Membrane</location>
        <topology evidence="1">Single-pass type I membrane protein</topology>
    </subcellularLocation>
</comment>
<dbReference type="OrthoDB" id="10045365at2759"/>
<evidence type="ECO:0000313" key="16">
    <source>
        <dbReference type="EMBL" id="CAB9515316.1"/>
    </source>
</evidence>
<organism evidence="16 17">
    <name type="scientific">Seminavis robusta</name>
    <dbReference type="NCBI Taxonomy" id="568900"/>
    <lineage>
        <taxon>Eukaryota</taxon>
        <taxon>Sar</taxon>
        <taxon>Stramenopiles</taxon>
        <taxon>Ochrophyta</taxon>
        <taxon>Bacillariophyta</taxon>
        <taxon>Bacillariophyceae</taxon>
        <taxon>Bacillariophycidae</taxon>
        <taxon>Naviculales</taxon>
        <taxon>Naviculaceae</taxon>
        <taxon>Seminavis</taxon>
    </lineage>
</organism>
<dbReference type="InterPro" id="IPR046450">
    <property type="entry name" value="PA_dom_sf"/>
</dbReference>
<dbReference type="SUPFAM" id="SSF52025">
    <property type="entry name" value="PA domain"/>
    <property type="match status" value="1"/>
</dbReference>
<dbReference type="Pfam" id="PF02225">
    <property type="entry name" value="PA"/>
    <property type="match status" value="1"/>
</dbReference>
<evidence type="ECO:0000256" key="11">
    <source>
        <dbReference type="SAM" id="MobiDB-lite"/>
    </source>
</evidence>
<dbReference type="Pfam" id="PF25011">
    <property type="entry name" value="VSR_TRX"/>
    <property type="match status" value="1"/>
</dbReference>
<evidence type="ECO:0000259" key="14">
    <source>
        <dbReference type="Pfam" id="PF02225"/>
    </source>
</evidence>
<evidence type="ECO:0000256" key="1">
    <source>
        <dbReference type="ARBA" id="ARBA00004479"/>
    </source>
</evidence>
<comment type="caution">
    <text evidence="16">The sequence shown here is derived from an EMBL/GenBank/DDBJ whole genome shotgun (WGS) entry which is preliminary data.</text>
</comment>
<evidence type="ECO:0000256" key="4">
    <source>
        <dbReference type="ARBA" id="ARBA00022729"/>
    </source>
</evidence>
<evidence type="ECO:0000256" key="3">
    <source>
        <dbReference type="ARBA" id="ARBA00022692"/>
    </source>
</evidence>
<gene>
    <name evidence="16" type="ORF">SEMRO_707_G190610.1</name>
</gene>
<dbReference type="GO" id="GO:0012505">
    <property type="term" value="C:endomembrane system"/>
    <property type="evidence" value="ECO:0007669"/>
    <property type="project" value="UniProtKB-SubCell"/>
</dbReference>
<keyword evidence="17" id="KW-1185">Reference proteome</keyword>
<keyword evidence="7 12" id="KW-1133">Transmembrane helix</keyword>
<feature type="chain" id="PRO_5040258062" evidence="13">
    <location>
        <begin position="20"/>
        <end position="561"/>
    </location>
</feature>
<proteinExistence type="predicted"/>
<evidence type="ECO:0000256" key="12">
    <source>
        <dbReference type="SAM" id="Phobius"/>
    </source>
</evidence>
<name>A0A9N8E5Z4_9STRA</name>
<evidence type="ECO:0000256" key="7">
    <source>
        <dbReference type="ARBA" id="ARBA00022989"/>
    </source>
</evidence>
<dbReference type="InterPro" id="IPR003137">
    <property type="entry name" value="PA_domain"/>
</dbReference>
<evidence type="ECO:0000256" key="2">
    <source>
        <dbReference type="ARBA" id="ARBA00022536"/>
    </source>
</evidence>
<keyword evidence="5" id="KW-0677">Repeat</keyword>
<feature type="region of interest" description="Disordered" evidence="11">
    <location>
        <begin position="538"/>
        <end position="561"/>
    </location>
</feature>
<dbReference type="Proteomes" id="UP001153069">
    <property type="component" value="Unassembled WGS sequence"/>
</dbReference>
<keyword evidence="3 12" id="KW-0812">Transmembrane</keyword>
<evidence type="ECO:0000256" key="9">
    <source>
        <dbReference type="ARBA" id="ARBA00023180"/>
    </source>
</evidence>
<dbReference type="GO" id="GO:0016020">
    <property type="term" value="C:membrane"/>
    <property type="evidence" value="ECO:0007669"/>
    <property type="project" value="UniProtKB-SubCell"/>
</dbReference>
<accession>A0A9N8E5Z4</accession>
<sequence length="561" mass="61282">MMMSFRLLFLAATASSVLSGTPDNVSSRLMVHVPHHLFKEGGYDHREALFGRPPYGGSISQSVYYTEDDLCDPSKAVLHTHPHDVNEKGETVLKSPFILMVNRGNCAFVQKVRNAQRNGAAGVVIADNVCLCSDQECMAHQESQASSGGVAPAPCETAEPVMADDGSGSDVSIPSFLMFKHDADKVKDELAKNRPVRLEMQWSLPHPDSRVEYDLFSSPTDPVAHHFLNEFKPIAKALGHHAYFTPHMYVFDGVRSQCHGMNGENQCFNLCSNNGRYCAMDPDKNLDSGVSGFDVVKESLRRHCIWSNYGEDDGVGEKWWDYVSEFDKRCGNMDYFNNPDCVNDVYHHSHVDGDLIERCMQNSGGLEKDATNSFLESELKAQTDLGVVIMPTAFVNKVAIRGAMSVANVFQAVCAGFAAGSRPHICTMCSHCGDPAACVHHGHCTAHMGGGFMHESLPKGSVSTHSFYGWMLFIVGCFSVAAAWHYKKSRDDMRQQVRTILADYMPLNDSDQMGGSPGGGMQMPAFGGNAQMAVSSMMGMGSSQQSQAPPSAPQYNPGSLL</sequence>
<dbReference type="EMBL" id="CAICTM010000706">
    <property type="protein sequence ID" value="CAB9515316.1"/>
    <property type="molecule type" value="Genomic_DNA"/>
</dbReference>
<feature type="domain" description="PA" evidence="14">
    <location>
        <begin position="84"/>
        <end position="129"/>
    </location>
</feature>
<evidence type="ECO:0000259" key="15">
    <source>
        <dbReference type="Pfam" id="PF25011"/>
    </source>
</evidence>
<keyword evidence="4 13" id="KW-0732">Signal</keyword>
<dbReference type="PANTHER" id="PTHR22702:SF1">
    <property type="entry name" value="PROTEASE-ASSOCIATED DOMAIN-CONTAINING PROTEIN 1"/>
    <property type="match status" value="1"/>
</dbReference>
<dbReference type="PANTHER" id="PTHR22702">
    <property type="entry name" value="PROTEASE-ASSOCIATED DOMAIN-CONTAINING PROTEIN"/>
    <property type="match status" value="1"/>
</dbReference>
<keyword evidence="6" id="KW-0106">Calcium</keyword>
<evidence type="ECO:0000256" key="6">
    <source>
        <dbReference type="ARBA" id="ARBA00022837"/>
    </source>
</evidence>
<evidence type="ECO:0000256" key="5">
    <source>
        <dbReference type="ARBA" id="ARBA00022737"/>
    </source>
</evidence>
<keyword evidence="9" id="KW-0325">Glycoprotein</keyword>
<evidence type="ECO:0000256" key="8">
    <source>
        <dbReference type="ARBA" id="ARBA00023136"/>
    </source>
</evidence>
<keyword evidence="2" id="KW-0245">EGF-like domain</keyword>
<evidence type="ECO:0000256" key="10">
    <source>
        <dbReference type="ARBA" id="ARBA00037847"/>
    </source>
</evidence>
<feature type="transmembrane region" description="Helical" evidence="12">
    <location>
        <begin position="467"/>
        <end position="486"/>
    </location>
</feature>
<evidence type="ECO:0000256" key="13">
    <source>
        <dbReference type="SAM" id="SignalP"/>
    </source>
</evidence>
<feature type="domain" description="Vacuolar sorting receptor thioredoxin-like" evidence="15">
    <location>
        <begin position="211"/>
        <end position="414"/>
    </location>
</feature>
<keyword evidence="16" id="KW-0675">Receptor</keyword>
<protein>
    <submittedName>
        <fullName evidence="16">Vacuolar-sorting receptor</fullName>
    </submittedName>
</protein>
<dbReference type="Gene3D" id="3.50.30.30">
    <property type="match status" value="1"/>
</dbReference>